<dbReference type="AlphaFoldDB" id="A0AAP6ZNH7"/>
<sequence length="195" mass="21966">MQVVIIEDQDIIAHAIRDDFEQASQQTLSITVLRTIEEIKTFDFSTTKYIISDLFLGSSIYETLVALYAIRHLNPETSISIFTQSTEVNMLQPILAVIKADHLFDKRFQTKIADIVLNEPSQVFSASKKEMKKAEELLGLDDNTQSILSALADHISVTTIALDKNRSKSAISQVLRKAENKVGAKQYIMKLFTRS</sequence>
<name>A0AAP6ZNH7_9VIBR</name>
<dbReference type="RefSeq" id="WP_171353793.1">
    <property type="nucleotide sequence ID" value="NZ_VTXP01000015.1"/>
</dbReference>
<reference evidence="1 2" key="1">
    <citation type="submission" date="2019-09" db="EMBL/GenBank/DDBJ databases">
        <title>Draft genome sequencing and comparative genomics of hatchery-associated Vibrios.</title>
        <authorList>
            <person name="Kehlet-Delgado H."/>
            <person name="Mueller R.S."/>
        </authorList>
    </citation>
    <scope>NUCLEOTIDE SEQUENCE [LARGE SCALE GENOMIC DNA]</scope>
    <source>
        <strain evidence="1 2">09-121-3</strain>
    </source>
</reference>
<accession>A0AAP6ZNH7</accession>
<gene>
    <name evidence="1" type="ORF">F0238_21450</name>
</gene>
<comment type="caution">
    <text evidence="1">The sequence shown here is derived from an EMBL/GenBank/DDBJ whole genome shotgun (WGS) entry which is preliminary data.</text>
</comment>
<proteinExistence type="predicted"/>
<dbReference type="EMBL" id="VTXP01000015">
    <property type="protein sequence ID" value="NOJ25295.1"/>
    <property type="molecule type" value="Genomic_DNA"/>
</dbReference>
<evidence type="ECO:0000313" key="1">
    <source>
        <dbReference type="EMBL" id="NOJ25295.1"/>
    </source>
</evidence>
<protein>
    <submittedName>
        <fullName evidence="1">Uncharacterized protein</fullName>
    </submittedName>
</protein>
<organism evidence="1 2">
    <name type="scientific">Vibrio coralliilyticus</name>
    <dbReference type="NCBI Taxonomy" id="190893"/>
    <lineage>
        <taxon>Bacteria</taxon>
        <taxon>Pseudomonadati</taxon>
        <taxon>Pseudomonadota</taxon>
        <taxon>Gammaproteobacteria</taxon>
        <taxon>Vibrionales</taxon>
        <taxon>Vibrionaceae</taxon>
        <taxon>Vibrio</taxon>
    </lineage>
</organism>
<evidence type="ECO:0000313" key="2">
    <source>
        <dbReference type="Proteomes" id="UP000576645"/>
    </source>
</evidence>
<dbReference type="Proteomes" id="UP000576645">
    <property type="component" value="Unassembled WGS sequence"/>
</dbReference>